<dbReference type="PANTHER" id="PTHR43319:SF3">
    <property type="entry name" value="BETA-LACTAMASE-RELATED DOMAIN-CONTAINING PROTEIN"/>
    <property type="match status" value="1"/>
</dbReference>
<evidence type="ECO:0000313" key="2">
    <source>
        <dbReference type="EMBL" id="SVA35574.1"/>
    </source>
</evidence>
<sequence length="417" mass="45334">MVDVAQEVQTPSGSISINGSYDSRFEGVFKVFEQNFAERGEVGAGVSVTWQGATVVDLWGGVADAESRRPWTDKTMPIIWSSTKGATSICLHTLAYRGQLDLDAPVSEYWPEYGVEDKASTTVKMFLNHTAGMPAIKEPVPANAFYDWPGIIKILEDAELWWAPGTEQGYHALTKGFLCGEILRRITGQTIGEFLQKEFSEPLDLDFFMGLPDDRMDDAATMIFPEQAEPPADFFLSVEANPDGIQSKVFTNDGGHMEEFQTEAALKSEIPATGGLATAKGLASIYAPFACGGELNGNRFVDEDHLMRMSSVSSACGLDKSLLVPMRFSEGFTKTMDNRHGKPGNQDSILMSEDAFGCPGFGGSIGLADPGAKMSFGYCMNNMGPGTALNPRGQSLLDGTYQSLGYRLDKFGRWCES</sequence>
<reference evidence="2" key="1">
    <citation type="submission" date="2018-05" db="EMBL/GenBank/DDBJ databases">
        <authorList>
            <person name="Lanie J.A."/>
            <person name="Ng W.-L."/>
            <person name="Kazmierczak K.M."/>
            <person name="Andrzejewski T.M."/>
            <person name="Davidsen T.M."/>
            <person name="Wayne K.J."/>
            <person name="Tettelin H."/>
            <person name="Glass J.I."/>
            <person name="Rusch D."/>
            <person name="Podicherti R."/>
            <person name="Tsui H.-C.T."/>
            <person name="Winkler M.E."/>
        </authorList>
    </citation>
    <scope>NUCLEOTIDE SEQUENCE</scope>
</reference>
<gene>
    <name evidence="2" type="ORF">METZ01_LOCUS88428</name>
</gene>
<dbReference type="EMBL" id="UINC01007895">
    <property type="protein sequence ID" value="SVA35574.1"/>
    <property type="molecule type" value="Genomic_DNA"/>
</dbReference>
<proteinExistence type="predicted"/>
<dbReference type="InterPro" id="IPR012338">
    <property type="entry name" value="Beta-lactam/transpept-like"/>
</dbReference>
<protein>
    <recommendedName>
        <fullName evidence="1">Beta-lactamase-related domain-containing protein</fullName>
    </recommendedName>
</protein>
<organism evidence="2">
    <name type="scientific">marine metagenome</name>
    <dbReference type="NCBI Taxonomy" id="408172"/>
    <lineage>
        <taxon>unclassified sequences</taxon>
        <taxon>metagenomes</taxon>
        <taxon>ecological metagenomes</taxon>
    </lineage>
</organism>
<name>A0A381V5U0_9ZZZZ</name>
<accession>A0A381V5U0</accession>
<feature type="domain" description="Beta-lactamase-related" evidence="1">
    <location>
        <begin position="32"/>
        <end position="387"/>
    </location>
</feature>
<dbReference type="Pfam" id="PF00144">
    <property type="entry name" value="Beta-lactamase"/>
    <property type="match status" value="1"/>
</dbReference>
<dbReference type="InterPro" id="IPR052907">
    <property type="entry name" value="Beta-lactamase/esterase"/>
</dbReference>
<evidence type="ECO:0000259" key="1">
    <source>
        <dbReference type="Pfam" id="PF00144"/>
    </source>
</evidence>
<dbReference type="SUPFAM" id="SSF56601">
    <property type="entry name" value="beta-lactamase/transpeptidase-like"/>
    <property type="match status" value="1"/>
</dbReference>
<dbReference type="InterPro" id="IPR001466">
    <property type="entry name" value="Beta-lactam-related"/>
</dbReference>
<dbReference type="PANTHER" id="PTHR43319">
    <property type="entry name" value="BETA-LACTAMASE-RELATED"/>
    <property type="match status" value="1"/>
</dbReference>
<dbReference type="AlphaFoldDB" id="A0A381V5U0"/>
<dbReference type="Gene3D" id="3.40.710.10">
    <property type="entry name" value="DD-peptidase/beta-lactamase superfamily"/>
    <property type="match status" value="1"/>
</dbReference>